<keyword evidence="2" id="KW-0418">Kinase</keyword>
<dbReference type="EMBL" id="BLLF01000865">
    <property type="protein sequence ID" value="GFH15541.1"/>
    <property type="molecule type" value="Genomic_DNA"/>
</dbReference>
<evidence type="ECO:0000313" key="2">
    <source>
        <dbReference type="EMBL" id="GFH15541.1"/>
    </source>
</evidence>
<proteinExistence type="predicted"/>
<dbReference type="Proteomes" id="UP000485058">
    <property type="component" value="Unassembled WGS sequence"/>
</dbReference>
<feature type="region of interest" description="Disordered" evidence="1">
    <location>
        <begin position="93"/>
        <end position="114"/>
    </location>
</feature>
<comment type="caution">
    <text evidence="2">The sequence shown here is derived from an EMBL/GenBank/DDBJ whole genome shotgun (WGS) entry which is preliminary data.</text>
</comment>
<sequence length="114" mass="11999">VWTNTSGVPVPYDARAVDAWAMGVLMYLLITGKYPFEDPGHPNNLAHTIHNAMAFDPWLMQQARNHALAVGRLDLLEPLMAIGLHGGGEYGAAAPAGGVEDSQASSRATSSGAD</sequence>
<dbReference type="Gene3D" id="1.10.510.10">
    <property type="entry name" value="Transferase(Phosphotransferase) domain 1"/>
    <property type="match status" value="1"/>
</dbReference>
<accession>A0A699Z0L7</accession>
<keyword evidence="3" id="KW-1185">Reference proteome</keyword>
<feature type="compositionally biased region" description="Polar residues" evidence="1">
    <location>
        <begin position="102"/>
        <end position="114"/>
    </location>
</feature>
<reference evidence="2 3" key="1">
    <citation type="submission" date="2020-02" db="EMBL/GenBank/DDBJ databases">
        <title>Draft genome sequence of Haematococcus lacustris strain NIES-144.</title>
        <authorList>
            <person name="Morimoto D."/>
            <person name="Nakagawa S."/>
            <person name="Yoshida T."/>
            <person name="Sawayama S."/>
        </authorList>
    </citation>
    <scope>NUCLEOTIDE SEQUENCE [LARGE SCALE GENOMIC DNA]</scope>
    <source>
        <strain evidence="2 3">NIES-144</strain>
    </source>
</reference>
<evidence type="ECO:0000256" key="1">
    <source>
        <dbReference type="SAM" id="MobiDB-lite"/>
    </source>
</evidence>
<feature type="non-terminal residue" evidence="2">
    <location>
        <position position="1"/>
    </location>
</feature>
<name>A0A699Z0L7_HAELA</name>
<dbReference type="InterPro" id="IPR011009">
    <property type="entry name" value="Kinase-like_dom_sf"/>
</dbReference>
<protein>
    <submittedName>
        <fullName evidence="2">Protein kinase domain-containing protein</fullName>
    </submittedName>
</protein>
<dbReference type="SUPFAM" id="SSF56112">
    <property type="entry name" value="Protein kinase-like (PK-like)"/>
    <property type="match status" value="1"/>
</dbReference>
<gene>
    <name evidence="2" type="ORF">HaLaN_11783</name>
</gene>
<keyword evidence="2" id="KW-0808">Transferase</keyword>
<evidence type="ECO:0000313" key="3">
    <source>
        <dbReference type="Proteomes" id="UP000485058"/>
    </source>
</evidence>
<organism evidence="2 3">
    <name type="scientific">Haematococcus lacustris</name>
    <name type="common">Green alga</name>
    <name type="synonym">Haematococcus pluvialis</name>
    <dbReference type="NCBI Taxonomy" id="44745"/>
    <lineage>
        <taxon>Eukaryota</taxon>
        <taxon>Viridiplantae</taxon>
        <taxon>Chlorophyta</taxon>
        <taxon>core chlorophytes</taxon>
        <taxon>Chlorophyceae</taxon>
        <taxon>CS clade</taxon>
        <taxon>Chlamydomonadales</taxon>
        <taxon>Haematococcaceae</taxon>
        <taxon>Haematococcus</taxon>
    </lineage>
</organism>
<dbReference type="AlphaFoldDB" id="A0A699Z0L7"/>
<dbReference type="GO" id="GO:0016301">
    <property type="term" value="F:kinase activity"/>
    <property type="evidence" value="ECO:0007669"/>
    <property type="project" value="UniProtKB-KW"/>
</dbReference>